<evidence type="ECO:0000259" key="2">
    <source>
        <dbReference type="Pfam" id="PF02517"/>
    </source>
</evidence>
<keyword evidence="1" id="KW-0812">Transmembrane</keyword>
<feature type="transmembrane region" description="Helical" evidence="1">
    <location>
        <begin position="136"/>
        <end position="154"/>
    </location>
</feature>
<feature type="transmembrane region" description="Helical" evidence="1">
    <location>
        <begin position="65"/>
        <end position="90"/>
    </location>
</feature>
<dbReference type="EC" id="3.4.-.-" evidence="3"/>
<dbReference type="EMBL" id="JBHTHY010000007">
    <property type="protein sequence ID" value="MFD0798049.1"/>
    <property type="molecule type" value="Genomic_DNA"/>
</dbReference>
<feature type="domain" description="CAAX prenyl protease 2/Lysostaphin resistance protein A-like" evidence="2">
    <location>
        <begin position="108"/>
        <end position="193"/>
    </location>
</feature>
<dbReference type="InterPro" id="IPR003675">
    <property type="entry name" value="Rce1/LyrA-like_dom"/>
</dbReference>
<dbReference type="RefSeq" id="WP_379934607.1">
    <property type="nucleotide sequence ID" value="NZ_JBHTHY010000007.1"/>
</dbReference>
<sequence>MKLIIIWLLLATILYVTSLIAVNHYDWSIFIMILAYLILILYSNDFDLKRIVTNLLTIDGYERSILLLPLIVISLYGLIYSAQILLSIFLYGDTFSINLKMYIGNFKVGLLSVFIFPFIEELLFRKSILKGLMNLYSFRKSLILSSLVFALTHYFTDTSLLAVFLAGLIFGFVYNFYNSFILVFLTHALYNALVFFITPKVNENLYALDLTLVYKTIVPAMVLCFLILTISLYFTFTSKREK</sequence>
<name>A0ABW3B5V9_9FLAO</name>
<evidence type="ECO:0000256" key="1">
    <source>
        <dbReference type="SAM" id="Phobius"/>
    </source>
</evidence>
<dbReference type="Proteomes" id="UP001597012">
    <property type="component" value="Unassembled WGS sequence"/>
</dbReference>
<keyword evidence="4" id="KW-1185">Reference proteome</keyword>
<feature type="transmembrane region" description="Helical" evidence="1">
    <location>
        <begin position="160"/>
        <end position="176"/>
    </location>
</feature>
<accession>A0ABW3B5V9</accession>
<feature type="transmembrane region" description="Helical" evidence="1">
    <location>
        <begin position="217"/>
        <end position="236"/>
    </location>
</feature>
<feature type="transmembrane region" description="Helical" evidence="1">
    <location>
        <begin position="28"/>
        <end position="44"/>
    </location>
</feature>
<gene>
    <name evidence="3" type="ORF">ACFQZJ_11285</name>
</gene>
<keyword evidence="1" id="KW-0472">Membrane</keyword>
<keyword evidence="1" id="KW-1133">Transmembrane helix</keyword>
<feature type="transmembrane region" description="Helical" evidence="1">
    <location>
        <begin position="181"/>
        <end position="197"/>
    </location>
</feature>
<proteinExistence type="predicted"/>
<reference evidence="4" key="1">
    <citation type="journal article" date="2019" name="Int. J. Syst. Evol. Microbiol.">
        <title>The Global Catalogue of Microorganisms (GCM) 10K type strain sequencing project: providing services to taxonomists for standard genome sequencing and annotation.</title>
        <authorList>
            <consortium name="The Broad Institute Genomics Platform"/>
            <consortium name="The Broad Institute Genome Sequencing Center for Infectious Disease"/>
            <person name="Wu L."/>
            <person name="Ma J."/>
        </authorList>
    </citation>
    <scope>NUCLEOTIDE SEQUENCE [LARGE SCALE GENOMIC DNA]</scope>
    <source>
        <strain evidence="4">CCUG 61948</strain>
    </source>
</reference>
<dbReference type="Pfam" id="PF02517">
    <property type="entry name" value="Rce1-like"/>
    <property type="match status" value="1"/>
</dbReference>
<keyword evidence="3" id="KW-0378">Hydrolase</keyword>
<feature type="transmembrane region" description="Helical" evidence="1">
    <location>
        <begin position="102"/>
        <end position="124"/>
    </location>
</feature>
<evidence type="ECO:0000313" key="3">
    <source>
        <dbReference type="EMBL" id="MFD0798049.1"/>
    </source>
</evidence>
<evidence type="ECO:0000313" key="4">
    <source>
        <dbReference type="Proteomes" id="UP001597012"/>
    </source>
</evidence>
<comment type="caution">
    <text evidence="3">The sequence shown here is derived from an EMBL/GenBank/DDBJ whole genome shotgun (WGS) entry which is preliminary data.</text>
</comment>
<protein>
    <submittedName>
        <fullName evidence="3">CPBP family intramembrane glutamic endopeptidase</fullName>
        <ecNumber evidence="3">3.4.-.-</ecNumber>
    </submittedName>
</protein>
<dbReference type="GO" id="GO:0016787">
    <property type="term" value="F:hydrolase activity"/>
    <property type="evidence" value="ECO:0007669"/>
    <property type="project" value="UniProtKB-KW"/>
</dbReference>
<organism evidence="3 4">
    <name type="scientific">Maribacter chungangensis</name>
    <dbReference type="NCBI Taxonomy" id="1069117"/>
    <lineage>
        <taxon>Bacteria</taxon>
        <taxon>Pseudomonadati</taxon>
        <taxon>Bacteroidota</taxon>
        <taxon>Flavobacteriia</taxon>
        <taxon>Flavobacteriales</taxon>
        <taxon>Flavobacteriaceae</taxon>
        <taxon>Maribacter</taxon>
    </lineage>
</organism>